<evidence type="ECO:0000313" key="3">
    <source>
        <dbReference type="Proteomes" id="UP000032452"/>
    </source>
</evidence>
<name>A0A0D8ZVY4_9CYAN</name>
<dbReference type="STRING" id="1618023.UH38_05325"/>
<dbReference type="AlphaFoldDB" id="A0A0D8ZVY4"/>
<protein>
    <recommendedName>
        <fullName evidence="4">Polysaccharide lyase</fullName>
    </recommendedName>
</protein>
<dbReference type="Proteomes" id="UP000032452">
    <property type="component" value="Unassembled WGS sequence"/>
</dbReference>
<dbReference type="RefSeq" id="WP_045053609.1">
    <property type="nucleotide sequence ID" value="NZ_CAWMDP010000026.1"/>
</dbReference>
<feature type="chain" id="PRO_5002337572" description="Polysaccharide lyase" evidence="1">
    <location>
        <begin position="28"/>
        <end position="278"/>
    </location>
</feature>
<organism evidence="2 3">
    <name type="scientific">Aliterella atlantica CENA595</name>
    <dbReference type="NCBI Taxonomy" id="1618023"/>
    <lineage>
        <taxon>Bacteria</taxon>
        <taxon>Bacillati</taxon>
        <taxon>Cyanobacteriota</taxon>
        <taxon>Cyanophyceae</taxon>
        <taxon>Chroococcidiopsidales</taxon>
        <taxon>Aliterellaceae</taxon>
        <taxon>Aliterella</taxon>
    </lineage>
</organism>
<dbReference type="EMBL" id="JYON01000004">
    <property type="protein sequence ID" value="KJH72552.1"/>
    <property type="molecule type" value="Genomic_DNA"/>
</dbReference>
<dbReference type="Gene3D" id="2.60.120.200">
    <property type="match status" value="1"/>
</dbReference>
<sequence length="278" mass="31378">MRLQGKLSSTGVASSLTLSALVSLAFAPGMSEAKIIESVSESISEANATEVSGAKGGSRCNQLENVATFIDNTAHPVRGGRQAFRHWIDRCGERSEFRMRKTQIGGTYWYGWSMYLPPDWQDTVEGFDMFSQWATYPTPRNGKFTCNGNGSYIVRDGSNIVFKFQHKGDNIDIQCHPYTLAKISDIRGKWVDFVMHVKWTGNKDGFLKLWMRTGRGNYSQPVNYQGRTYWNDEGAGPYFKMGLYKGNPNFKGPAPRYLYTDEYRLGDSNSSFQEVAPR</sequence>
<keyword evidence="1" id="KW-0732">Signal</keyword>
<proteinExistence type="predicted"/>
<comment type="caution">
    <text evidence="2">The sequence shown here is derived from an EMBL/GenBank/DDBJ whole genome shotgun (WGS) entry which is preliminary data.</text>
</comment>
<reference evidence="2 3" key="1">
    <citation type="submission" date="2015-02" db="EMBL/GenBank/DDBJ databases">
        <title>Draft genome of a novel marine cyanobacterium (Chroococcales) isolated from South Atlantic Ocean.</title>
        <authorList>
            <person name="Rigonato J."/>
            <person name="Alvarenga D.O."/>
            <person name="Branco L.H."/>
            <person name="Varani A.M."/>
            <person name="Brandini F.P."/>
            <person name="Fiore M.F."/>
        </authorList>
    </citation>
    <scope>NUCLEOTIDE SEQUENCE [LARGE SCALE GENOMIC DNA]</scope>
    <source>
        <strain evidence="2 3">CENA595</strain>
    </source>
</reference>
<evidence type="ECO:0000256" key="1">
    <source>
        <dbReference type="SAM" id="SignalP"/>
    </source>
</evidence>
<gene>
    <name evidence="2" type="ORF">UH38_05325</name>
</gene>
<keyword evidence="3" id="KW-1185">Reference proteome</keyword>
<evidence type="ECO:0000313" key="2">
    <source>
        <dbReference type="EMBL" id="KJH72552.1"/>
    </source>
</evidence>
<evidence type="ECO:0008006" key="4">
    <source>
        <dbReference type="Google" id="ProtNLM"/>
    </source>
</evidence>
<dbReference type="Pfam" id="PF14099">
    <property type="entry name" value="Polysacc_lyase"/>
    <property type="match status" value="1"/>
</dbReference>
<feature type="signal peptide" evidence="1">
    <location>
        <begin position="1"/>
        <end position="27"/>
    </location>
</feature>
<dbReference type="InterPro" id="IPR025975">
    <property type="entry name" value="Polysacc_lyase"/>
</dbReference>
<accession>A0A0D8ZVY4</accession>